<evidence type="ECO:0000256" key="10">
    <source>
        <dbReference type="SAM" id="Phobius"/>
    </source>
</evidence>
<evidence type="ECO:0000256" key="9">
    <source>
        <dbReference type="SAM" id="MobiDB-lite"/>
    </source>
</evidence>
<organism evidence="12 13">
    <name type="scientific">Caenorhabditis elegans</name>
    <dbReference type="NCBI Taxonomy" id="6239"/>
    <lineage>
        <taxon>Eukaryota</taxon>
        <taxon>Metazoa</taxon>
        <taxon>Ecdysozoa</taxon>
        <taxon>Nematoda</taxon>
        <taxon>Chromadorea</taxon>
        <taxon>Rhabditida</taxon>
        <taxon>Rhabditina</taxon>
        <taxon>Rhabditomorpha</taxon>
        <taxon>Rhabditoidea</taxon>
        <taxon>Rhabditidae</taxon>
        <taxon>Peloderinae</taxon>
        <taxon>Caenorhabditis</taxon>
    </lineage>
</organism>
<dbReference type="GeneID" id="184413"/>
<dbReference type="InParanoid" id="Q19399"/>
<dbReference type="SMR" id="Q19399"/>
<dbReference type="GO" id="GO:0007218">
    <property type="term" value="P:neuropeptide signaling pathway"/>
    <property type="evidence" value="ECO:0000318"/>
    <property type="project" value="GO_Central"/>
</dbReference>
<comment type="subcellular location">
    <subcellularLocation>
        <location evidence="1">Cell membrane</location>
        <topology evidence="1">Multi-pass membrane protein</topology>
    </subcellularLocation>
</comment>
<feature type="transmembrane region" description="Helical" evidence="10">
    <location>
        <begin position="147"/>
        <end position="169"/>
    </location>
</feature>
<feature type="transmembrane region" description="Helical" evidence="10">
    <location>
        <begin position="105"/>
        <end position="126"/>
    </location>
</feature>
<dbReference type="UCSC" id="F13D2.2">
    <property type="organism name" value="c. elegans"/>
</dbReference>
<keyword evidence="8" id="KW-0807">Transducer</keyword>
<evidence type="ECO:0000313" key="14">
    <source>
        <dbReference type="WormBase" id="F13D2.2"/>
    </source>
</evidence>
<dbReference type="eggNOG" id="KOG3656">
    <property type="taxonomic scope" value="Eukaryota"/>
</dbReference>
<dbReference type="STRING" id="6239.F13D2.2.1"/>
<evidence type="ECO:0000313" key="12">
    <source>
        <dbReference type="EMBL" id="CAA90604.1"/>
    </source>
</evidence>
<gene>
    <name evidence="12 14" type="primary">gnrr-6</name>
    <name evidence="12" type="ORF">CELE_F13D2.2</name>
    <name evidence="14" type="ORF">F13D2.2</name>
</gene>
<keyword evidence="6 10" id="KW-0472">Membrane</keyword>
<keyword evidence="2" id="KW-1003">Cell membrane</keyword>
<name>Q19399_CAEEL</name>
<feature type="transmembrane region" description="Helical" evidence="10">
    <location>
        <begin position="337"/>
        <end position="355"/>
    </location>
</feature>
<dbReference type="SUPFAM" id="SSF81321">
    <property type="entry name" value="Family A G protein-coupled receptor-like"/>
    <property type="match status" value="1"/>
</dbReference>
<feature type="domain" description="G-protein coupled receptors family 1 profile" evidence="11">
    <location>
        <begin position="42"/>
        <end position="394"/>
    </location>
</feature>
<evidence type="ECO:0000256" key="1">
    <source>
        <dbReference type="ARBA" id="ARBA00004651"/>
    </source>
</evidence>
<dbReference type="OMA" id="NIVMCIA"/>
<dbReference type="Pfam" id="PF00001">
    <property type="entry name" value="7tm_1"/>
    <property type="match status" value="1"/>
</dbReference>
<evidence type="ECO:0000256" key="4">
    <source>
        <dbReference type="ARBA" id="ARBA00022989"/>
    </source>
</evidence>
<feature type="region of interest" description="Disordered" evidence="9">
    <location>
        <begin position="304"/>
        <end position="326"/>
    </location>
</feature>
<keyword evidence="7 12" id="KW-0675">Receptor</keyword>
<proteinExistence type="predicted"/>
<feature type="transmembrane region" description="Helical" evidence="10">
    <location>
        <begin position="71"/>
        <end position="93"/>
    </location>
</feature>
<accession>Q19399</accession>
<dbReference type="CTD" id="184413"/>
<sequence length="400" mass="46009">MFDRQMEVDNSTIVETVAPTYLISDYIEIAYLGLVLLFGVPANAVILQKLIKEMKMSNRDMVKSGFVMLKINLNITDLLILTYSLGKLIWLITYKWIGGDYACRFYQMFSMFSLYSSSNIVMCIALDRLRNVIYANQIHTKTDKISTVSILAYSSWLAALVCSLPQFFLFQTIEVYPNFVQCSDIWQIRRHSQDDIAFFGKDSFVLTQTFENSYNIAHLLLVFWGPLIVLIVTYAVIATKLTKYSLKAPGTQSMRRPMPTAADDLPKEVVVHVNVEDGLLKKEGSIKKVVRCCAEELITKQHRKKSNRRMRAKESTTTTSSTSTRMPTWRKQMRSRVFRTTMLVILTHFLFWFPYNALGLMKYINQSMFEVLSANANIFKDLQILITLINPFLYGFSTGN</sequence>
<dbReference type="EMBL" id="BX284606">
    <property type="protein sequence ID" value="CAA90604.1"/>
    <property type="molecule type" value="Genomic_DNA"/>
</dbReference>
<dbReference type="AGR" id="WB:WBGene00008736"/>
<dbReference type="Gene3D" id="1.20.1070.10">
    <property type="entry name" value="Rhodopsin 7-helix transmembrane proteins"/>
    <property type="match status" value="1"/>
</dbReference>
<keyword evidence="4 10" id="KW-1133">Transmembrane helix</keyword>
<evidence type="ECO:0000256" key="8">
    <source>
        <dbReference type="ARBA" id="ARBA00023224"/>
    </source>
</evidence>
<keyword evidence="5" id="KW-0297">G-protein coupled receptor</keyword>
<keyword evidence="13" id="KW-1185">Reference proteome</keyword>
<dbReference type="PIR" id="T20837">
    <property type="entry name" value="T20837"/>
</dbReference>
<evidence type="ECO:0000259" key="11">
    <source>
        <dbReference type="PROSITE" id="PS50262"/>
    </source>
</evidence>
<evidence type="ECO:0000256" key="3">
    <source>
        <dbReference type="ARBA" id="ARBA00022692"/>
    </source>
</evidence>
<evidence type="ECO:0000256" key="5">
    <source>
        <dbReference type="ARBA" id="ARBA00023040"/>
    </source>
</evidence>
<evidence type="ECO:0000256" key="6">
    <source>
        <dbReference type="ARBA" id="ARBA00023136"/>
    </source>
</evidence>
<dbReference type="WormBase" id="F13D2.2">
    <property type="protein sequence ID" value="CE03194"/>
    <property type="gene ID" value="WBGene00008736"/>
    <property type="gene designation" value="gnrr-6"/>
</dbReference>
<dbReference type="InterPro" id="IPR000276">
    <property type="entry name" value="GPCR_Rhodpsn"/>
</dbReference>
<dbReference type="AlphaFoldDB" id="Q19399"/>
<dbReference type="PROSITE" id="PS50262">
    <property type="entry name" value="G_PROTEIN_RECEP_F1_2"/>
    <property type="match status" value="1"/>
</dbReference>
<dbReference type="KEGG" id="cel:CELE_F13D2.2"/>
<keyword evidence="3 10" id="KW-0812">Transmembrane</keyword>
<dbReference type="PRINTS" id="PR00237">
    <property type="entry name" value="GPCRRHODOPSN"/>
</dbReference>
<dbReference type="PhylomeDB" id="Q19399"/>
<feature type="compositionally biased region" description="Low complexity" evidence="9">
    <location>
        <begin position="315"/>
        <end position="324"/>
    </location>
</feature>
<dbReference type="GO" id="GO:0008528">
    <property type="term" value="F:G protein-coupled peptide receptor activity"/>
    <property type="evidence" value="ECO:0000318"/>
    <property type="project" value="GO_Central"/>
</dbReference>
<dbReference type="RefSeq" id="NP_509865.1">
    <property type="nucleotide sequence ID" value="NM_077464.4"/>
</dbReference>
<dbReference type="Proteomes" id="UP000001940">
    <property type="component" value="Chromosome X"/>
</dbReference>
<dbReference type="OrthoDB" id="6435638at2759"/>
<feature type="transmembrane region" description="Helical" evidence="10">
    <location>
        <begin position="29"/>
        <end position="51"/>
    </location>
</feature>
<evidence type="ECO:0000313" key="13">
    <source>
        <dbReference type="Proteomes" id="UP000001940"/>
    </source>
</evidence>
<reference evidence="12 13" key="1">
    <citation type="journal article" date="1998" name="Science">
        <title>Genome sequence of the nematode C. elegans: a platform for investigating biology.</title>
        <authorList>
            <consortium name="The C. elegans sequencing consortium"/>
            <person name="Sulson J.E."/>
            <person name="Waterston R."/>
        </authorList>
    </citation>
    <scope>NUCLEOTIDE SEQUENCE [LARGE SCALE GENOMIC DNA]</scope>
    <source>
        <strain evidence="12 13">Bristol N2</strain>
    </source>
</reference>
<dbReference type="HOGENOM" id="CLU_009579_15_7_1"/>
<dbReference type="Bgee" id="WBGene00008736">
    <property type="expression patterns" value="Expressed in larva and 2 other cell types or tissues"/>
</dbReference>
<dbReference type="PaxDb" id="6239-F13D2.2"/>
<dbReference type="PANTHER" id="PTHR24230:SF154">
    <property type="entry name" value="G-PROTEIN COUPLED RECEPTORS FAMILY 1 PROFILE DOMAIN-CONTAINING PROTEIN"/>
    <property type="match status" value="1"/>
</dbReference>
<evidence type="ECO:0000256" key="2">
    <source>
        <dbReference type="ARBA" id="ARBA00022475"/>
    </source>
</evidence>
<evidence type="ECO:0000256" key="7">
    <source>
        <dbReference type="ARBA" id="ARBA00023170"/>
    </source>
</evidence>
<dbReference type="GO" id="GO:0005886">
    <property type="term" value="C:plasma membrane"/>
    <property type="evidence" value="ECO:0000318"/>
    <property type="project" value="GO_Central"/>
</dbReference>
<protein>
    <submittedName>
        <fullName evidence="12">G-protein coupled receptors family 1 profile domain-containing protein</fullName>
    </submittedName>
</protein>
<feature type="transmembrane region" description="Helical" evidence="10">
    <location>
        <begin position="216"/>
        <end position="237"/>
    </location>
</feature>
<dbReference type="PANTHER" id="PTHR24230">
    <property type="entry name" value="G-PROTEIN COUPLED RECEPTOR"/>
    <property type="match status" value="1"/>
</dbReference>
<dbReference type="InterPro" id="IPR017452">
    <property type="entry name" value="GPCR_Rhodpsn_7TM"/>
</dbReference>